<keyword evidence="2" id="KW-0812">Transmembrane</keyword>
<dbReference type="PANTHER" id="PTHR42032:SF1">
    <property type="entry name" value="YALI0E30679P"/>
    <property type="match status" value="1"/>
</dbReference>
<name>A0ABP1CPL0_9APHY</name>
<proteinExistence type="predicted"/>
<gene>
    <name evidence="3" type="ORF">GFSPODELE1_LOCUS1745</name>
</gene>
<evidence type="ECO:0000313" key="4">
    <source>
        <dbReference type="Proteomes" id="UP001497453"/>
    </source>
</evidence>
<protein>
    <submittedName>
        <fullName evidence="3">Uncharacterized protein</fullName>
    </submittedName>
</protein>
<feature type="transmembrane region" description="Helical" evidence="2">
    <location>
        <begin position="219"/>
        <end position="236"/>
    </location>
</feature>
<feature type="region of interest" description="Disordered" evidence="1">
    <location>
        <begin position="440"/>
        <end position="482"/>
    </location>
</feature>
<feature type="transmembrane region" description="Helical" evidence="2">
    <location>
        <begin position="372"/>
        <end position="396"/>
    </location>
</feature>
<evidence type="ECO:0000256" key="2">
    <source>
        <dbReference type="SAM" id="Phobius"/>
    </source>
</evidence>
<dbReference type="EMBL" id="OZ037953">
    <property type="protein sequence ID" value="CAL1697600.1"/>
    <property type="molecule type" value="Genomic_DNA"/>
</dbReference>
<keyword evidence="2" id="KW-0472">Membrane</keyword>
<sequence>MEHNARAGPSSDSSVSLDSSGSQIHEDAFSDEEDMNAAGSGYEAETDAEENANGGYEELHAELNGSAREDKGKGVARSQESSIKDHSVPKTPKPKSGSWSELDLSLVVALVSPIGNWLTGSDHIKNLLLIAFLIFYLHQLIEVPWQLYHASRPRRSPRRARTASGSSDTSNASNQAIELAASELHTQELFYLSLTVISPLLGAYLIRYILTTLEGVDNLSWFSTTLFVLATGIRPWSHLIARLRHRTQALHDAVHYPSEDSAVRHQAHVDKKLHSILQRLETISEAVSDLQVKTAKLEPLREVCDDLSEGLGDVERSLLRHDRKVESVRVSQDMRLSALETSLVHLEERRRHGREILADRSALFPYGHEIGFYLYGLLSPLWKFIGILGSFILPYIPFLENTSKGTTQIHTNLANGPDARKGIKSPVLFTSRLETIPEAENSDSEGTYVSGDEPQQSMSPPPKALKTTIKRSRSGSRPGLRRQQSYGAKAFAFAYNAVAWPYRSAVGVLKMFVSPVQKLVL</sequence>
<dbReference type="PANTHER" id="PTHR42032">
    <property type="entry name" value="YALI0E30679P"/>
    <property type="match status" value="1"/>
</dbReference>
<organism evidence="3 4">
    <name type="scientific">Somion occarium</name>
    <dbReference type="NCBI Taxonomy" id="3059160"/>
    <lineage>
        <taxon>Eukaryota</taxon>
        <taxon>Fungi</taxon>
        <taxon>Dikarya</taxon>
        <taxon>Basidiomycota</taxon>
        <taxon>Agaricomycotina</taxon>
        <taxon>Agaricomycetes</taxon>
        <taxon>Polyporales</taxon>
        <taxon>Cerrenaceae</taxon>
        <taxon>Somion</taxon>
    </lineage>
</organism>
<accession>A0ABP1CPL0</accession>
<feature type="region of interest" description="Disordered" evidence="1">
    <location>
        <begin position="1"/>
        <end position="99"/>
    </location>
</feature>
<dbReference type="Proteomes" id="UP001497453">
    <property type="component" value="Chromosome 10"/>
</dbReference>
<keyword evidence="2" id="KW-1133">Transmembrane helix</keyword>
<evidence type="ECO:0000313" key="3">
    <source>
        <dbReference type="EMBL" id="CAL1697600.1"/>
    </source>
</evidence>
<reference evidence="4" key="1">
    <citation type="submission" date="2024-04" db="EMBL/GenBank/DDBJ databases">
        <authorList>
            <person name="Shaw F."/>
            <person name="Minotto A."/>
        </authorList>
    </citation>
    <scope>NUCLEOTIDE SEQUENCE [LARGE SCALE GENOMIC DNA]</scope>
</reference>
<feature type="transmembrane region" description="Helical" evidence="2">
    <location>
        <begin position="189"/>
        <end position="207"/>
    </location>
</feature>
<evidence type="ECO:0000256" key="1">
    <source>
        <dbReference type="SAM" id="MobiDB-lite"/>
    </source>
</evidence>
<keyword evidence="4" id="KW-1185">Reference proteome</keyword>
<feature type="compositionally biased region" description="Low complexity" evidence="1">
    <location>
        <begin position="10"/>
        <end position="22"/>
    </location>
</feature>
<feature type="compositionally biased region" description="Basic and acidic residues" evidence="1">
    <location>
        <begin position="57"/>
        <end position="73"/>
    </location>
</feature>